<proteinExistence type="predicted"/>
<organism evidence="1 2">
    <name type="scientific">Meloidogyne hapla</name>
    <name type="common">Root-knot nematode worm</name>
    <dbReference type="NCBI Taxonomy" id="6305"/>
    <lineage>
        <taxon>Eukaryota</taxon>
        <taxon>Metazoa</taxon>
        <taxon>Ecdysozoa</taxon>
        <taxon>Nematoda</taxon>
        <taxon>Chromadorea</taxon>
        <taxon>Rhabditida</taxon>
        <taxon>Tylenchina</taxon>
        <taxon>Tylenchomorpha</taxon>
        <taxon>Tylenchoidea</taxon>
        <taxon>Meloidogynidae</taxon>
        <taxon>Meloidogyninae</taxon>
        <taxon>Meloidogyne</taxon>
    </lineage>
</organism>
<dbReference type="WBParaSite" id="MhA1_Contig2572.frz3.gene5">
    <property type="protein sequence ID" value="MhA1_Contig2572.frz3.gene5"/>
    <property type="gene ID" value="MhA1_Contig2572.frz3.gene5"/>
</dbReference>
<evidence type="ECO:0000313" key="2">
    <source>
        <dbReference type="WBParaSite" id="MhA1_Contig2572.frz3.gene5"/>
    </source>
</evidence>
<reference evidence="2" key="1">
    <citation type="submission" date="2016-11" db="UniProtKB">
        <authorList>
            <consortium name="WormBaseParasite"/>
        </authorList>
    </citation>
    <scope>IDENTIFICATION</scope>
</reference>
<protein>
    <submittedName>
        <fullName evidence="2">SPRY domain-containing protein</fullName>
    </submittedName>
</protein>
<accession>A0A1I8BIG6</accession>
<dbReference type="InterPro" id="IPR043136">
    <property type="entry name" value="B30.2/SPRY_sf"/>
</dbReference>
<sequence>MEVDISSDSDFELIQIDDVTNIENNFTNFQTDFNELKNEDILIEDDNSLDNKINICYIQIKNKWKYIEHDFECCKNYCINTNKPYGVCVEGNGFINLINKEIIKYINCEEGKAPPLHLKCKYEIGFDICRERENIFYTIEEDGKEYKLPETFTWNNEDIFGCGLVYPPNKKMSEEFPYIFFTQNGKHIGKGILLKDNFEYFHPYIALDVSSLVETNFGNDLKERPFCYEITKHSVLKEFYED</sequence>
<keyword evidence="1" id="KW-1185">Reference proteome</keyword>
<dbReference type="Proteomes" id="UP000095281">
    <property type="component" value="Unplaced"/>
</dbReference>
<dbReference type="AlphaFoldDB" id="A0A1I8BIG6"/>
<name>A0A1I8BIG6_MELHA</name>
<dbReference type="Gene3D" id="2.60.120.920">
    <property type="match status" value="1"/>
</dbReference>
<evidence type="ECO:0000313" key="1">
    <source>
        <dbReference type="Proteomes" id="UP000095281"/>
    </source>
</evidence>